<dbReference type="AlphaFoldDB" id="A0AAV0WPR4"/>
<evidence type="ECO:0000313" key="10">
    <source>
        <dbReference type="EMBL" id="CAI6357639.1"/>
    </source>
</evidence>
<dbReference type="EMBL" id="CARXXK010000002">
    <property type="protein sequence ID" value="CAI6357639.1"/>
    <property type="molecule type" value="Genomic_DNA"/>
</dbReference>
<dbReference type="GO" id="GO:0005634">
    <property type="term" value="C:nucleus"/>
    <property type="evidence" value="ECO:0007669"/>
    <property type="project" value="UniProtKB-SubCell"/>
</dbReference>
<keyword evidence="7" id="KW-0539">Nucleus</keyword>
<dbReference type="InterPro" id="IPR027806">
    <property type="entry name" value="HARBI1_dom"/>
</dbReference>
<keyword evidence="4" id="KW-0540">Nuclease</keyword>
<reference evidence="10 11" key="1">
    <citation type="submission" date="2023-01" db="EMBL/GenBank/DDBJ databases">
        <authorList>
            <person name="Whitehead M."/>
        </authorList>
    </citation>
    <scope>NUCLEOTIDE SEQUENCE [LARGE SCALE GENOMIC DNA]</scope>
</reference>
<protein>
    <recommendedName>
        <fullName evidence="8">DDE Tnp4 domain-containing protein</fullName>
    </recommendedName>
</protein>
<dbReference type="PANTHER" id="PTHR22930">
    <property type="match status" value="1"/>
</dbReference>
<dbReference type="InterPro" id="IPR045249">
    <property type="entry name" value="HARBI1-like"/>
</dbReference>
<dbReference type="PANTHER" id="PTHR22930:SF269">
    <property type="entry name" value="NUCLEASE HARBI1-LIKE PROTEIN"/>
    <property type="match status" value="1"/>
</dbReference>
<evidence type="ECO:0000256" key="3">
    <source>
        <dbReference type="ARBA" id="ARBA00006958"/>
    </source>
</evidence>
<evidence type="ECO:0000256" key="5">
    <source>
        <dbReference type="ARBA" id="ARBA00022723"/>
    </source>
</evidence>
<keyword evidence="6" id="KW-0378">Hydrolase</keyword>
<evidence type="ECO:0000259" key="8">
    <source>
        <dbReference type="Pfam" id="PF13359"/>
    </source>
</evidence>
<dbReference type="Proteomes" id="UP001160148">
    <property type="component" value="Unassembled WGS sequence"/>
</dbReference>
<sequence>MAVADANYKLIYVDIGSYGKDSDSTIFRNSVLWKNLERNNLNIPTSSQVPGINIPIPYAFVGDESFGLNTHLLRPYSGTHLPNRKKLFNYRLTRARRYVECTFGILSNKLRIFHRPIDVKVDFAVDIVKSCCVLHNFDRDRDGFSFDDTLTINGFEEFDVLNNSGINRNTNLIRDALSHYFMSDEGKLPWQFEKI</sequence>
<evidence type="ECO:0000313" key="9">
    <source>
        <dbReference type="EMBL" id="CAI6356961.1"/>
    </source>
</evidence>
<name>A0AAV0WPR4_9HEMI</name>
<feature type="domain" description="DDE Tnp4" evidence="8">
    <location>
        <begin position="2"/>
        <end position="136"/>
    </location>
</feature>
<evidence type="ECO:0000256" key="7">
    <source>
        <dbReference type="ARBA" id="ARBA00023242"/>
    </source>
</evidence>
<comment type="caution">
    <text evidence="10">The sequence shown here is derived from an EMBL/GenBank/DDBJ whole genome shotgun (WGS) entry which is preliminary data.</text>
</comment>
<keyword evidence="5" id="KW-0479">Metal-binding</keyword>
<evidence type="ECO:0000256" key="1">
    <source>
        <dbReference type="ARBA" id="ARBA00001968"/>
    </source>
</evidence>
<dbReference type="Pfam" id="PF13359">
    <property type="entry name" value="DDE_Tnp_4"/>
    <property type="match status" value="1"/>
</dbReference>
<evidence type="ECO:0000256" key="6">
    <source>
        <dbReference type="ARBA" id="ARBA00022801"/>
    </source>
</evidence>
<evidence type="ECO:0000256" key="2">
    <source>
        <dbReference type="ARBA" id="ARBA00004123"/>
    </source>
</evidence>
<proteinExistence type="inferred from homology"/>
<dbReference type="GO" id="GO:0016787">
    <property type="term" value="F:hydrolase activity"/>
    <property type="evidence" value="ECO:0007669"/>
    <property type="project" value="UniProtKB-KW"/>
</dbReference>
<dbReference type="GO" id="GO:0046872">
    <property type="term" value="F:metal ion binding"/>
    <property type="evidence" value="ECO:0007669"/>
    <property type="project" value="UniProtKB-KW"/>
</dbReference>
<evidence type="ECO:0000256" key="4">
    <source>
        <dbReference type="ARBA" id="ARBA00022722"/>
    </source>
</evidence>
<accession>A0AAV0WPR4</accession>
<comment type="subcellular location">
    <subcellularLocation>
        <location evidence="2">Nucleus</location>
    </subcellularLocation>
</comment>
<keyword evidence="11" id="KW-1185">Reference proteome</keyword>
<dbReference type="GO" id="GO:0004518">
    <property type="term" value="F:nuclease activity"/>
    <property type="evidence" value="ECO:0007669"/>
    <property type="project" value="UniProtKB-KW"/>
</dbReference>
<comment type="cofactor">
    <cofactor evidence="1">
        <name>a divalent metal cation</name>
        <dbReference type="ChEBI" id="CHEBI:60240"/>
    </cofactor>
</comment>
<organism evidence="10 11">
    <name type="scientific">Macrosiphum euphorbiae</name>
    <name type="common">potato aphid</name>
    <dbReference type="NCBI Taxonomy" id="13131"/>
    <lineage>
        <taxon>Eukaryota</taxon>
        <taxon>Metazoa</taxon>
        <taxon>Ecdysozoa</taxon>
        <taxon>Arthropoda</taxon>
        <taxon>Hexapoda</taxon>
        <taxon>Insecta</taxon>
        <taxon>Pterygota</taxon>
        <taxon>Neoptera</taxon>
        <taxon>Paraneoptera</taxon>
        <taxon>Hemiptera</taxon>
        <taxon>Sternorrhyncha</taxon>
        <taxon>Aphidomorpha</taxon>
        <taxon>Aphidoidea</taxon>
        <taxon>Aphididae</taxon>
        <taxon>Macrosiphini</taxon>
        <taxon>Macrosiphum</taxon>
    </lineage>
</organism>
<gene>
    <name evidence="9" type="ORF">MEUPH1_LOCUS12638</name>
    <name evidence="10" type="ORF">MEUPH1_LOCUS13245</name>
</gene>
<evidence type="ECO:0000313" key="11">
    <source>
        <dbReference type="Proteomes" id="UP001160148"/>
    </source>
</evidence>
<comment type="similarity">
    <text evidence="3">Belongs to the HARBI1 family.</text>
</comment>
<dbReference type="EMBL" id="CARXXK010000002">
    <property type="protein sequence ID" value="CAI6356961.1"/>
    <property type="molecule type" value="Genomic_DNA"/>
</dbReference>